<protein>
    <recommendedName>
        <fullName evidence="11">Hrp-dependent type III effector protein</fullName>
    </recommendedName>
</protein>
<evidence type="ECO:0000313" key="10">
    <source>
        <dbReference type="Proteomes" id="UP000225379"/>
    </source>
</evidence>
<dbReference type="InterPro" id="IPR010737">
    <property type="entry name" value="4-carb_acid_sugar_kinase_N"/>
</dbReference>
<reference evidence="10" key="1">
    <citation type="submission" date="2017-10" db="EMBL/GenBank/DDBJ databases">
        <authorList>
            <person name="Kravchenko I.K."/>
            <person name="Grouzdev D.S."/>
        </authorList>
    </citation>
    <scope>NUCLEOTIDE SEQUENCE [LARGE SCALE GENOMIC DNA]</scope>
    <source>
        <strain evidence="10">B2</strain>
    </source>
</reference>
<evidence type="ECO:0000256" key="6">
    <source>
        <dbReference type="ARBA" id="ARBA00023277"/>
    </source>
</evidence>
<dbReference type="Gene3D" id="3.40.50.10840">
    <property type="entry name" value="Putative sugar-binding, N-terminal domain"/>
    <property type="match status" value="1"/>
</dbReference>
<evidence type="ECO:0000313" key="9">
    <source>
        <dbReference type="EMBL" id="PGH57538.1"/>
    </source>
</evidence>
<dbReference type="Gene3D" id="3.40.980.20">
    <property type="entry name" value="Four-carbon acid sugar kinase, nucleotide binding domain"/>
    <property type="match status" value="1"/>
</dbReference>
<feature type="domain" description="Four-carbon acid sugar kinase N-terminal" evidence="7">
    <location>
        <begin position="25"/>
        <end position="154"/>
    </location>
</feature>
<dbReference type="InterPro" id="IPR031475">
    <property type="entry name" value="NBD_C"/>
</dbReference>
<name>A0A2B8BJ13_9PROT</name>
<gene>
    <name evidence="9" type="ORF">CRT60_11180</name>
</gene>
<evidence type="ECO:0000256" key="1">
    <source>
        <dbReference type="ARBA" id="ARBA00005715"/>
    </source>
</evidence>
<evidence type="ECO:0000256" key="5">
    <source>
        <dbReference type="ARBA" id="ARBA00022840"/>
    </source>
</evidence>
<keyword evidence="6" id="KW-0119">Carbohydrate metabolism</keyword>
<dbReference type="InterPro" id="IPR037051">
    <property type="entry name" value="4-carb_acid_sugar_kinase_N_sf"/>
</dbReference>
<comment type="caution">
    <text evidence="9">The sequence shown here is derived from an EMBL/GenBank/DDBJ whole genome shotgun (WGS) entry which is preliminary data.</text>
</comment>
<comment type="similarity">
    <text evidence="1">Belongs to the four-carbon acid sugar kinase family.</text>
</comment>
<sequence>MVPQDGSPQGIQAAAGSSATLHPCLIADDLTGALDTAAQFATAQFAAIAGPIPVYWQSLPYPALPNALAFDSGTREATRDEARRRVAAIAAGLPRSPGSLHYAKLDSLLRGHAGAEIAAWIAATAPDHVIVAPAFPYQGRITRGGIQLARGDDARSWTAAASDLRADLEREGFAVQPCCPGAAVPAGVSLWDAETDADLDAIAAAGLALNGRVLWCGSSGLAGALARQMGTAACDPVAMRLPRPILGLFGTNHPAMTAQIDACPEHVLALPDGGPTSATVLAQRLDRDGIALATLALPDGLARSDAAQRIEREFARLVRRLDPPGTLLAAGGETLRGLCLALEADRLDLDGHVWPGVPCSILRGGRFHGVRVISKSGAFGDPSLLRRLLALAAPLHQGEQA</sequence>
<dbReference type="InterPro" id="IPR042213">
    <property type="entry name" value="NBD_C_sf"/>
</dbReference>
<keyword evidence="10" id="KW-1185">Reference proteome</keyword>
<organism evidence="9 10">
    <name type="scientific">Azospirillum palustre</name>
    <dbReference type="NCBI Taxonomy" id="2044885"/>
    <lineage>
        <taxon>Bacteria</taxon>
        <taxon>Pseudomonadati</taxon>
        <taxon>Pseudomonadota</taxon>
        <taxon>Alphaproteobacteria</taxon>
        <taxon>Rhodospirillales</taxon>
        <taxon>Azospirillaceae</taxon>
        <taxon>Azospirillum</taxon>
    </lineage>
</organism>
<keyword evidence="2" id="KW-0808">Transferase</keyword>
<proteinExistence type="inferred from homology"/>
<dbReference type="Pfam" id="PF17042">
    <property type="entry name" value="NBD_C"/>
    <property type="match status" value="1"/>
</dbReference>
<dbReference type="Pfam" id="PF07005">
    <property type="entry name" value="SBD_N"/>
    <property type="match status" value="1"/>
</dbReference>
<evidence type="ECO:0000259" key="7">
    <source>
        <dbReference type="Pfam" id="PF07005"/>
    </source>
</evidence>
<evidence type="ECO:0000256" key="2">
    <source>
        <dbReference type="ARBA" id="ARBA00022679"/>
    </source>
</evidence>
<evidence type="ECO:0008006" key="11">
    <source>
        <dbReference type="Google" id="ProtNLM"/>
    </source>
</evidence>
<evidence type="ECO:0000256" key="4">
    <source>
        <dbReference type="ARBA" id="ARBA00022777"/>
    </source>
</evidence>
<dbReference type="OrthoDB" id="9778478at2"/>
<dbReference type="Proteomes" id="UP000225379">
    <property type="component" value="Unassembled WGS sequence"/>
</dbReference>
<feature type="domain" description="Four-carbon acid sugar kinase nucleotide binding" evidence="8">
    <location>
        <begin position="280"/>
        <end position="385"/>
    </location>
</feature>
<dbReference type="GO" id="GO:0005524">
    <property type="term" value="F:ATP binding"/>
    <property type="evidence" value="ECO:0007669"/>
    <property type="project" value="UniProtKB-KW"/>
</dbReference>
<evidence type="ECO:0000259" key="8">
    <source>
        <dbReference type="Pfam" id="PF17042"/>
    </source>
</evidence>
<dbReference type="SUPFAM" id="SSF142764">
    <property type="entry name" value="YgbK-like"/>
    <property type="match status" value="1"/>
</dbReference>
<dbReference type="AlphaFoldDB" id="A0A2B8BJ13"/>
<accession>A0A2B8BJ13</accession>
<keyword evidence="4" id="KW-0418">Kinase</keyword>
<evidence type="ECO:0000256" key="3">
    <source>
        <dbReference type="ARBA" id="ARBA00022741"/>
    </source>
</evidence>
<dbReference type="EMBL" id="PDKW01000040">
    <property type="protein sequence ID" value="PGH57538.1"/>
    <property type="molecule type" value="Genomic_DNA"/>
</dbReference>
<keyword evidence="5" id="KW-0067">ATP-binding</keyword>
<dbReference type="GO" id="GO:0016301">
    <property type="term" value="F:kinase activity"/>
    <property type="evidence" value="ECO:0007669"/>
    <property type="project" value="UniProtKB-KW"/>
</dbReference>
<keyword evidence="3" id="KW-0547">Nucleotide-binding</keyword>